<dbReference type="RefSeq" id="WP_066918008.1">
    <property type="nucleotide sequence ID" value="NZ_CP011971.1"/>
</dbReference>
<proteinExistence type="predicted"/>
<organism evidence="1 2">
    <name type="scientific">Steroidobacter denitrificans</name>
    <dbReference type="NCBI Taxonomy" id="465721"/>
    <lineage>
        <taxon>Bacteria</taxon>
        <taxon>Pseudomonadati</taxon>
        <taxon>Pseudomonadota</taxon>
        <taxon>Gammaproteobacteria</taxon>
        <taxon>Steroidobacterales</taxon>
        <taxon>Steroidobacteraceae</taxon>
        <taxon>Steroidobacter</taxon>
    </lineage>
</organism>
<keyword evidence="2" id="KW-1185">Reference proteome</keyword>
<accession>A0A127F863</accession>
<dbReference type="PATRIC" id="fig|465721.4.peg.256"/>
<name>A0A127F863_STEDE</name>
<evidence type="ECO:0000313" key="2">
    <source>
        <dbReference type="Proteomes" id="UP000070250"/>
    </source>
</evidence>
<evidence type="ECO:0000313" key="1">
    <source>
        <dbReference type="EMBL" id="AMN45739.1"/>
    </source>
</evidence>
<gene>
    <name evidence="1" type="ORF">ACG33_01180</name>
</gene>
<dbReference type="OrthoDB" id="6691177at2"/>
<dbReference type="Proteomes" id="UP000070250">
    <property type="component" value="Chromosome"/>
</dbReference>
<protein>
    <submittedName>
        <fullName evidence="1">Uncharacterized protein</fullName>
    </submittedName>
</protein>
<sequence length="276" mass="31654">MQVVGDVECALQTPRDRIYSYGLFDKPGVPDNIYRGFIELLIRPRLTDYHGILRSQADLDFAIPIFDEDIPLYVDPFLLWRSPSQMDQGLHTSIINAFNHFGALAAKGEEAQAVTNLIAASECDEVGLGSSATRKGKRIGEAKAREIISLFKRVPHYSRVGFRHFEEIQFFVDGISKDRISDICCSLMKSFLIDFTIQQCRKLGIPCGACDVENVYEYRTNSFQTQRGIDLPVNPVTGKPLIFVPKRWLRFVPWINYDEYFEKYCHRTTSHTMRKP</sequence>
<dbReference type="AlphaFoldDB" id="A0A127F863"/>
<dbReference type="EMBL" id="CP011971">
    <property type="protein sequence ID" value="AMN45739.1"/>
    <property type="molecule type" value="Genomic_DNA"/>
</dbReference>
<dbReference type="KEGG" id="sdf:ACG33_01180"/>
<reference evidence="1 2" key="1">
    <citation type="submission" date="2015-06" db="EMBL/GenBank/DDBJ databases">
        <title>A Comprehensive Approach to Explore the Metabolic and Phylogenetic Diversity of Bacterial Steroid Degradation in the Environment: Testosterone as an Example.</title>
        <authorList>
            <person name="Yang F.-C."/>
            <person name="Chen Y.-L."/>
            <person name="Yu C.-P."/>
            <person name="Tang S.-L."/>
            <person name="Wang P.-H."/>
            <person name="Ismail W."/>
            <person name="Wang C.-H."/>
            <person name="Yang C.-Y."/>
            <person name="Chiang Y.-R."/>
        </authorList>
    </citation>
    <scope>NUCLEOTIDE SEQUENCE [LARGE SCALE GENOMIC DNA]</scope>
    <source>
        <strain evidence="1 2">DSM 18526</strain>
    </source>
</reference>